<dbReference type="InterPro" id="IPR036291">
    <property type="entry name" value="NAD(P)-bd_dom_sf"/>
</dbReference>
<dbReference type="GO" id="GO:0005829">
    <property type="term" value="C:cytosol"/>
    <property type="evidence" value="ECO:0007669"/>
    <property type="project" value="TreeGrafter"/>
</dbReference>
<evidence type="ECO:0000256" key="3">
    <source>
        <dbReference type="ARBA" id="ARBA00023027"/>
    </source>
</evidence>
<dbReference type="FunFam" id="3.40.50.720:FF:000213">
    <property type="entry name" value="Putative 2-hydroxyacid dehydrogenase"/>
    <property type="match status" value="2"/>
</dbReference>
<dbReference type="GO" id="GO:0030267">
    <property type="term" value="F:glyoxylate reductase (NADPH) activity"/>
    <property type="evidence" value="ECO:0007669"/>
    <property type="project" value="TreeGrafter"/>
</dbReference>
<protein>
    <recommendedName>
        <fullName evidence="8">Glyoxylate/hydroxypyruvate reductase HPR3</fullName>
    </recommendedName>
</protein>
<comment type="caution">
    <text evidence="6">The sequence shown here is derived from an EMBL/GenBank/DDBJ whole genome shotgun (WGS) entry which is preliminary data.</text>
</comment>
<dbReference type="Gramene" id="TVU06859">
    <property type="protein sequence ID" value="TVU06859"/>
    <property type="gene ID" value="EJB05_46895"/>
</dbReference>
<dbReference type="SUPFAM" id="SSF52283">
    <property type="entry name" value="Formate/glycerate dehydrogenase catalytic domain-like"/>
    <property type="match status" value="2"/>
</dbReference>
<dbReference type="InterPro" id="IPR050223">
    <property type="entry name" value="D-isomer_2-hydroxyacid_DH"/>
</dbReference>
<gene>
    <name evidence="6" type="ORF">EJB05_46895</name>
</gene>
<proteinExistence type="predicted"/>
<keyword evidence="7" id="KW-1185">Reference proteome</keyword>
<keyword evidence="3" id="KW-0520">NAD</keyword>
<evidence type="ECO:0000313" key="7">
    <source>
        <dbReference type="Proteomes" id="UP000324897"/>
    </source>
</evidence>
<dbReference type="PANTHER" id="PTHR10996:SF246">
    <property type="entry name" value="GLYOXYLATE_HYDROXYPYRUVATE REDUCTASE HPR3"/>
    <property type="match status" value="1"/>
</dbReference>
<feature type="domain" description="D-isomer specific 2-hydroxyacid dehydrogenase catalytic" evidence="4">
    <location>
        <begin position="397"/>
        <end position="645"/>
    </location>
</feature>
<keyword evidence="1" id="KW-0521">NADP</keyword>
<dbReference type="Proteomes" id="UP000324897">
    <property type="component" value="Unassembled WGS sequence"/>
</dbReference>
<reference evidence="6 7" key="1">
    <citation type="journal article" date="2019" name="Sci. Rep.">
        <title>A high-quality genome of Eragrostis curvula grass provides insights into Poaceae evolution and supports new strategies to enhance forage quality.</title>
        <authorList>
            <person name="Carballo J."/>
            <person name="Santos B.A.C.M."/>
            <person name="Zappacosta D."/>
            <person name="Garbus I."/>
            <person name="Selva J.P."/>
            <person name="Gallo C.A."/>
            <person name="Diaz A."/>
            <person name="Albertini E."/>
            <person name="Caccamo M."/>
            <person name="Echenique V."/>
        </authorList>
    </citation>
    <scope>NUCLEOTIDE SEQUENCE [LARGE SCALE GENOMIC DNA]</scope>
    <source>
        <strain evidence="7">cv. Victoria</strain>
        <tissue evidence="6">Leaf</tissue>
    </source>
</reference>
<dbReference type="CDD" id="cd12156">
    <property type="entry name" value="HPPR"/>
    <property type="match status" value="1"/>
</dbReference>
<dbReference type="Pfam" id="PF02826">
    <property type="entry name" value="2-Hacid_dh_C"/>
    <property type="match status" value="2"/>
</dbReference>
<keyword evidence="2" id="KW-0560">Oxidoreductase</keyword>
<evidence type="ECO:0008006" key="8">
    <source>
        <dbReference type="Google" id="ProtNLM"/>
    </source>
</evidence>
<dbReference type="AlphaFoldDB" id="A0A5J9T5Z5"/>
<dbReference type="Pfam" id="PF00389">
    <property type="entry name" value="2-Hacid_dh"/>
    <property type="match status" value="2"/>
</dbReference>
<dbReference type="GO" id="GO:0016618">
    <property type="term" value="F:hydroxypyruvate reductase [NAD(P)H] activity"/>
    <property type="evidence" value="ECO:0007669"/>
    <property type="project" value="TreeGrafter"/>
</dbReference>
<evidence type="ECO:0000259" key="5">
    <source>
        <dbReference type="Pfam" id="PF02826"/>
    </source>
</evidence>
<name>A0A5J9T5Z5_9POAL</name>
<dbReference type="EMBL" id="RWGY01000045">
    <property type="protein sequence ID" value="TVU06859.1"/>
    <property type="molecule type" value="Genomic_DNA"/>
</dbReference>
<evidence type="ECO:0000259" key="4">
    <source>
        <dbReference type="Pfam" id="PF00389"/>
    </source>
</evidence>
<feature type="domain" description="D-isomer specific 2-hydroxyacid dehydrogenase NAD-binding" evidence="5">
    <location>
        <begin position="471"/>
        <end position="614"/>
    </location>
</feature>
<dbReference type="InterPro" id="IPR006140">
    <property type="entry name" value="D-isomer_DH_NAD-bd"/>
</dbReference>
<feature type="non-terminal residue" evidence="6">
    <location>
        <position position="1"/>
    </location>
</feature>
<evidence type="ECO:0000313" key="6">
    <source>
        <dbReference type="EMBL" id="TVU06859.1"/>
    </source>
</evidence>
<accession>A0A5J9T5Z5</accession>
<dbReference type="SUPFAM" id="SSF51735">
    <property type="entry name" value="NAD(P)-binding Rossmann-fold domains"/>
    <property type="match status" value="2"/>
</dbReference>
<sequence>MLIVLVQWSYQNWVHGSSSPHQVTSVNAPPGVVSAMALGEPPSLIIICPGASFAAVLRQRFHVLDFFSSGQSPEAFLAAAAAAVPGPPRAAVVWAGGPFRVDAAFLDAVPSLRCVISTAAGVDHIDLHECARRGVVVANSGNVYSTDVADHAVGMLVDVLRRVSAAERFVRHGLWPVQGGYPLGSKLGGKRVGIIGLGNIGSLIAKRLQAFGCVIYYNSRTSKDSVSYKYFPNVLDLASESDVLIVACALNKETRHIVNKQVLEALGKDGVVINVGRGANVDEMDLVHALQEGKIAGAGLDVFQNEPKVPAQLLAMDNVVLTPHVAAQTSESRSDLCDHTIRNLEAFFAVPIVVSAMASSFGELPSLILIRHGASFIAALRQRFRLLDLFTSGQSLEAFLAAVPEPPRAAVVWAGGPNPVRVDAAFLDAVPSIQCVFSPAAGVDNIDLDECARRSRGATPSAQRTQVPLHICFQLGGKRVGIIGLGNIGSLIAKRLEAFGCVIYYNSRTSKDSVPYKYFPNVLDLASESDVIIVACPLNKETRHIVNKKVLEAIGKDGVIINVGRGANVDEVEMVSALQEGRIAGAGLDVFENEPKVPVQLLSMDNVVLSPHVAVLTLESRSDLRDHTIRNLEAFFAAKPLLTPVLP</sequence>
<dbReference type="InterPro" id="IPR006139">
    <property type="entry name" value="D-isomer_2_OHA_DH_cat_dom"/>
</dbReference>
<dbReference type="GO" id="GO:0051287">
    <property type="term" value="F:NAD binding"/>
    <property type="evidence" value="ECO:0007669"/>
    <property type="project" value="InterPro"/>
</dbReference>
<dbReference type="PANTHER" id="PTHR10996">
    <property type="entry name" value="2-HYDROXYACID DEHYDROGENASE-RELATED"/>
    <property type="match status" value="1"/>
</dbReference>
<dbReference type="Gene3D" id="3.40.50.720">
    <property type="entry name" value="NAD(P)-binding Rossmann-like Domain"/>
    <property type="match status" value="4"/>
</dbReference>
<feature type="domain" description="D-isomer specific 2-hydroxyacid dehydrogenase NAD-binding" evidence="5">
    <location>
        <begin position="153"/>
        <end position="326"/>
    </location>
</feature>
<evidence type="ECO:0000256" key="1">
    <source>
        <dbReference type="ARBA" id="ARBA00022857"/>
    </source>
</evidence>
<organism evidence="6 7">
    <name type="scientific">Eragrostis curvula</name>
    <name type="common">weeping love grass</name>
    <dbReference type="NCBI Taxonomy" id="38414"/>
    <lineage>
        <taxon>Eukaryota</taxon>
        <taxon>Viridiplantae</taxon>
        <taxon>Streptophyta</taxon>
        <taxon>Embryophyta</taxon>
        <taxon>Tracheophyta</taxon>
        <taxon>Spermatophyta</taxon>
        <taxon>Magnoliopsida</taxon>
        <taxon>Liliopsida</taxon>
        <taxon>Poales</taxon>
        <taxon>Poaceae</taxon>
        <taxon>PACMAD clade</taxon>
        <taxon>Chloridoideae</taxon>
        <taxon>Eragrostideae</taxon>
        <taxon>Eragrostidinae</taxon>
        <taxon>Eragrostis</taxon>
    </lineage>
</organism>
<evidence type="ECO:0000256" key="2">
    <source>
        <dbReference type="ARBA" id="ARBA00023002"/>
    </source>
</evidence>
<dbReference type="OrthoDB" id="298012at2759"/>
<feature type="domain" description="D-isomer specific 2-hydroxyacid dehydrogenase catalytic" evidence="4">
    <location>
        <begin position="91"/>
        <end position="349"/>
    </location>
</feature>